<comment type="subcellular location">
    <subcellularLocation>
        <location evidence="1">Membrane</location>
        <topology evidence="1">Multi-pass membrane protein</topology>
    </subcellularLocation>
</comment>
<feature type="compositionally biased region" description="Polar residues" evidence="12">
    <location>
        <begin position="350"/>
        <end position="362"/>
    </location>
</feature>
<dbReference type="PANTHER" id="PTHR22883">
    <property type="entry name" value="ZINC FINGER DHHC DOMAIN CONTAINING PROTEIN"/>
    <property type="match status" value="1"/>
</dbReference>
<evidence type="ECO:0000256" key="10">
    <source>
        <dbReference type="ARBA" id="ARBA00048048"/>
    </source>
</evidence>
<comment type="domain">
    <text evidence="11">The DHHC domain is required for palmitoyltransferase activity.</text>
</comment>
<feature type="compositionally biased region" description="Low complexity" evidence="12">
    <location>
        <begin position="1"/>
        <end position="15"/>
    </location>
</feature>
<dbReference type="Proteomes" id="UP000007148">
    <property type="component" value="Unassembled WGS sequence"/>
</dbReference>
<dbReference type="GO" id="GO:0006612">
    <property type="term" value="P:protein targeting to membrane"/>
    <property type="evidence" value="ECO:0007669"/>
    <property type="project" value="TreeGrafter"/>
</dbReference>
<dbReference type="PANTHER" id="PTHR22883:SF23">
    <property type="entry name" value="PALMITOYLTRANSFERASE ZDHHC6"/>
    <property type="match status" value="1"/>
</dbReference>
<dbReference type="OrthoDB" id="1436450at2759"/>
<keyword evidence="6" id="KW-0564">Palmitate</keyword>
<evidence type="ECO:0000313" key="14">
    <source>
        <dbReference type="EMBL" id="CCA75612.1"/>
    </source>
</evidence>
<dbReference type="EMBL" id="CAFZ01000482">
    <property type="protein sequence ID" value="CCA75612.1"/>
    <property type="molecule type" value="Genomic_DNA"/>
</dbReference>
<dbReference type="InterPro" id="IPR001594">
    <property type="entry name" value="Palmitoyltrfase_DHHC"/>
</dbReference>
<evidence type="ECO:0000256" key="3">
    <source>
        <dbReference type="ARBA" id="ARBA00022692"/>
    </source>
</evidence>
<feature type="compositionally biased region" description="Polar residues" evidence="12">
    <location>
        <begin position="245"/>
        <end position="258"/>
    </location>
</feature>
<feature type="transmembrane region" description="Helical" evidence="11">
    <location>
        <begin position="61"/>
        <end position="81"/>
    </location>
</feature>
<evidence type="ECO:0000256" key="5">
    <source>
        <dbReference type="ARBA" id="ARBA00023136"/>
    </source>
</evidence>
<keyword evidence="2 11" id="KW-0808">Transferase</keyword>
<feature type="compositionally biased region" description="Polar residues" evidence="12">
    <location>
        <begin position="316"/>
        <end position="343"/>
    </location>
</feature>
<keyword evidence="8 11" id="KW-0012">Acyltransferase</keyword>
<evidence type="ECO:0000259" key="13">
    <source>
        <dbReference type="Pfam" id="PF01529"/>
    </source>
</evidence>
<dbReference type="HOGENOM" id="CLU_023534_0_0_1"/>
<evidence type="ECO:0000313" key="15">
    <source>
        <dbReference type="Proteomes" id="UP000007148"/>
    </source>
</evidence>
<dbReference type="InParanoid" id="G4TWB9"/>
<evidence type="ECO:0000256" key="4">
    <source>
        <dbReference type="ARBA" id="ARBA00022989"/>
    </source>
</evidence>
<feature type="transmembrane region" description="Helical" evidence="11">
    <location>
        <begin position="504"/>
        <end position="528"/>
    </location>
</feature>
<dbReference type="OMA" id="TEGNIWW"/>
<comment type="similarity">
    <text evidence="9">Belongs to the DHHC palmitoyltransferase family. PFA5 subfamily.</text>
</comment>
<feature type="compositionally biased region" description="Polar residues" evidence="12">
    <location>
        <begin position="369"/>
        <end position="399"/>
    </location>
</feature>
<dbReference type="eggNOG" id="KOG1315">
    <property type="taxonomic scope" value="Eukaryota"/>
</dbReference>
<protein>
    <recommendedName>
        <fullName evidence="11">Palmitoyltransferase</fullName>
        <ecNumber evidence="11">2.3.1.225</ecNumber>
    </recommendedName>
</protein>
<feature type="compositionally biased region" description="Polar residues" evidence="12">
    <location>
        <begin position="272"/>
        <end position="295"/>
    </location>
</feature>
<feature type="domain" description="Palmitoyltransferase DHHC" evidence="13">
    <location>
        <begin position="460"/>
        <end position="587"/>
    </location>
</feature>
<feature type="region of interest" description="Disordered" evidence="12">
    <location>
        <begin position="217"/>
        <end position="405"/>
    </location>
</feature>
<evidence type="ECO:0000256" key="11">
    <source>
        <dbReference type="RuleBase" id="RU079119"/>
    </source>
</evidence>
<sequence length="728" mass="80401">MSTSTHTNRTKSTTKSAKRRAHAKSSNPCSCISTSFEVAIAKADEKDRRRTGPKPWLERKFTVAVVIALFAWSSYVFWGIILLRCWKRRADALVGFPAGVVLSIFYGLFAVMFVVTYTKIIFTGPGFAMDFVTKSDPPLASDPPPDPLGSALSEPAAAPASRPVPAIVYPPSHNAAGSEYRPSIEERLTHESASLQEDDMEDEGNSQTIGVPYEAMSVRPNGHTRSGSTTAIPPTPHTIREQTEPHSPTMPTSPNGISQPKPAVLRKDSKRTSANSIPTPTQSQPKPSFSSSRVSAETRPTESIKTQKSKPLKITRGNSLSSHQSNSPPASPGLSSFPSTTTKRPPPIKTGTSGYRFESSSYIFEPPRLSSQTHSRTNSKSGVKTPNVPTTMPTPSASAMPTPGLAPSARHPNFDVSGRTEPFGEDEIARPQPYLDDLPPIMSRWSRRPSDMPILDPYYRYCSRDMIIKPMRAHHCRICNTCVLGYDHHCPWIGGCVGAQNRKFFVVFLFWCTLYLLYTIGLLIAAIVQKATGTHIPSNAPATFDSIGIDGNFLALIIISGLLCLFSSGMLFTHVHLLRRNASTVEWHGIQNMRERERAVLSQAIPVCQCLGMGSHENGGLLGRKDDSPWRSGAGDAVKELGLPAGFKGRKALRERWDEEWGRIGKEGNLWWLGSGRANWEAVMGHNPWTWFLPIGDTSRAGLDYPLNPRFDERGRWMRRRDWPLELR</sequence>
<feature type="compositionally biased region" description="Polar residues" evidence="12">
    <location>
        <begin position="223"/>
        <end position="232"/>
    </location>
</feature>
<dbReference type="STRING" id="1109443.G4TWB9"/>
<dbReference type="GO" id="GO:0005794">
    <property type="term" value="C:Golgi apparatus"/>
    <property type="evidence" value="ECO:0007669"/>
    <property type="project" value="TreeGrafter"/>
</dbReference>
<organism evidence="14 15">
    <name type="scientific">Serendipita indica (strain DSM 11827)</name>
    <name type="common">Root endophyte fungus</name>
    <name type="synonym">Piriformospora indica</name>
    <dbReference type="NCBI Taxonomy" id="1109443"/>
    <lineage>
        <taxon>Eukaryota</taxon>
        <taxon>Fungi</taxon>
        <taxon>Dikarya</taxon>
        <taxon>Basidiomycota</taxon>
        <taxon>Agaricomycotina</taxon>
        <taxon>Agaricomycetes</taxon>
        <taxon>Sebacinales</taxon>
        <taxon>Serendipitaceae</taxon>
        <taxon>Serendipita</taxon>
    </lineage>
</organism>
<name>G4TWB9_SERID</name>
<gene>
    <name evidence="14" type="ORF">PIIN_09603</name>
</gene>
<keyword evidence="7" id="KW-0449">Lipoprotein</keyword>
<evidence type="ECO:0000256" key="9">
    <source>
        <dbReference type="ARBA" id="ARBA00038298"/>
    </source>
</evidence>
<dbReference type="EC" id="2.3.1.225" evidence="11"/>
<evidence type="ECO:0000256" key="6">
    <source>
        <dbReference type="ARBA" id="ARBA00023139"/>
    </source>
</evidence>
<dbReference type="GO" id="GO:0005783">
    <property type="term" value="C:endoplasmic reticulum"/>
    <property type="evidence" value="ECO:0007669"/>
    <property type="project" value="TreeGrafter"/>
</dbReference>
<feature type="transmembrane region" description="Helical" evidence="11">
    <location>
        <begin position="553"/>
        <end position="572"/>
    </location>
</feature>
<evidence type="ECO:0000256" key="2">
    <source>
        <dbReference type="ARBA" id="ARBA00022679"/>
    </source>
</evidence>
<evidence type="ECO:0000256" key="1">
    <source>
        <dbReference type="ARBA" id="ARBA00004141"/>
    </source>
</evidence>
<accession>G4TWB9</accession>
<dbReference type="InterPro" id="IPR039859">
    <property type="entry name" value="PFA4/ZDH16/20/ERF2-like"/>
</dbReference>
<keyword evidence="3 11" id="KW-0812">Transmembrane</keyword>
<dbReference type="GO" id="GO:0019706">
    <property type="term" value="F:protein-cysteine S-palmitoyltransferase activity"/>
    <property type="evidence" value="ECO:0007669"/>
    <property type="project" value="UniProtKB-EC"/>
</dbReference>
<dbReference type="AlphaFoldDB" id="G4TWB9"/>
<keyword evidence="5 11" id="KW-0472">Membrane</keyword>
<dbReference type="Pfam" id="PF01529">
    <property type="entry name" value="DHHC"/>
    <property type="match status" value="1"/>
</dbReference>
<dbReference type="PROSITE" id="PS50216">
    <property type="entry name" value="DHHC"/>
    <property type="match status" value="1"/>
</dbReference>
<comment type="catalytic activity">
    <reaction evidence="10 11">
        <text>L-cysteinyl-[protein] + hexadecanoyl-CoA = S-hexadecanoyl-L-cysteinyl-[protein] + CoA</text>
        <dbReference type="Rhea" id="RHEA:36683"/>
        <dbReference type="Rhea" id="RHEA-COMP:10131"/>
        <dbReference type="Rhea" id="RHEA-COMP:11032"/>
        <dbReference type="ChEBI" id="CHEBI:29950"/>
        <dbReference type="ChEBI" id="CHEBI:57287"/>
        <dbReference type="ChEBI" id="CHEBI:57379"/>
        <dbReference type="ChEBI" id="CHEBI:74151"/>
        <dbReference type="EC" id="2.3.1.225"/>
    </reaction>
</comment>
<evidence type="ECO:0000256" key="8">
    <source>
        <dbReference type="ARBA" id="ARBA00023315"/>
    </source>
</evidence>
<feature type="region of interest" description="Disordered" evidence="12">
    <location>
        <begin position="1"/>
        <end position="28"/>
    </location>
</feature>
<keyword evidence="4 11" id="KW-1133">Transmembrane helix</keyword>
<comment type="caution">
    <text evidence="14">The sequence shown here is derived from an EMBL/GenBank/DDBJ whole genome shotgun (WGS) entry which is preliminary data.</text>
</comment>
<evidence type="ECO:0000256" key="7">
    <source>
        <dbReference type="ARBA" id="ARBA00023288"/>
    </source>
</evidence>
<evidence type="ECO:0000256" key="12">
    <source>
        <dbReference type="SAM" id="MobiDB-lite"/>
    </source>
</evidence>
<reference evidence="14 15" key="1">
    <citation type="journal article" date="2011" name="PLoS Pathog.">
        <title>Endophytic Life Strategies Decoded by Genome and Transcriptome Analyses of the Mutualistic Root Symbiont Piriformospora indica.</title>
        <authorList>
            <person name="Zuccaro A."/>
            <person name="Lahrmann U."/>
            <person name="Guldener U."/>
            <person name="Langen G."/>
            <person name="Pfiffi S."/>
            <person name="Biedenkopf D."/>
            <person name="Wong P."/>
            <person name="Samans B."/>
            <person name="Grimm C."/>
            <person name="Basiewicz M."/>
            <person name="Murat C."/>
            <person name="Martin F."/>
            <person name="Kogel K.H."/>
        </authorList>
    </citation>
    <scope>NUCLEOTIDE SEQUENCE [LARGE SCALE GENOMIC DNA]</scope>
    <source>
        <strain evidence="14 15">DSM 11827</strain>
    </source>
</reference>
<keyword evidence="15" id="KW-1185">Reference proteome</keyword>
<feature type="transmembrane region" description="Helical" evidence="11">
    <location>
        <begin position="93"/>
        <end position="115"/>
    </location>
</feature>
<proteinExistence type="inferred from homology"/>
<dbReference type="GO" id="GO:0016020">
    <property type="term" value="C:membrane"/>
    <property type="evidence" value="ECO:0007669"/>
    <property type="project" value="UniProtKB-SubCell"/>
</dbReference>